<accession>A0A161JGC2</accession>
<keyword evidence="1" id="KW-0812">Transmembrane</keyword>
<keyword evidence="1" id="KW-1133">Transmembrane helix</keyword>
<dbReference type="InterPro" id="IPR024414">
    <property type="entry name" value="Uncharacterised_PrgI"/>
</dbReference>
<dbReference type="Pfam" id="PF12666">
    <property type="entry name" value="PrgI"/>
    <property type="match status" value="1"/>
</dbReference>
<dbReference type="RefSeq" id="WP_019380452.1">
    <property type="nucleotide sequence ID" value="NZ_CP015507.1"/>
</dbReference>
<name>A0A161JGC2_9BACI</name>
<keyword evidence="1" id="KW-0472">Membrane</keyword>
<evidence type="ECO:0000313" key="3">
    <source>
        <dbReference type="Proteomes" id="UP000077856"/>
    </source>
</evidence>
<proteinExistence type="predicted"/>
<sequence>MRKETVPIDMSSEQKTILGFISIRQLIYLIIGGAILYTYIPIVFNIFPHFIVGGIAALISAIPTLVFIFIFGFWKKTKLHLNFDHYFLIKLNYGKQIGIWRKGSRSKNWKVTNK</sequence>
<gene>
    <name evidence="2" type="ORF">A361_28420</name>
</gene>
<geneLocation type="plasmid" evidence="3">
    <name>pbo1</name>
</geneLocation>
<dbReference type="EMBL" id="CP015507">
    <property type="protein sequence ID" value="AND43095.1"/>
    <property type="molecule type" value="Genomic_DNA"/>
</dbReference>
<evidence type="ECO:0000256" key="1">
    <source>
        <dbReference type="SAM" id="Phobius"/>
    </source>
</evidence>
<keyword evidence="2" id="KW-0614">Plasmid</keyword>
<feature type="transmembrane region" description="Helical" evidence="1">
    <location>
        <begin position="21"/>
        <end position="40"/>
    </location>
</feature>
<feature type="transmembrane region" description="Helical" evidence="1">
    <location>
        <begin position="46"/>
        <end position="74"/>
    </location>
</feature>
<dbReference type="Proteomes" id="UP000077856">
    <property type="component" value="Plasmid pBO1"/>
</dbReference>
<dbReference type="KEGG" id="bon:A361_28420"/>
<evidence type="ECO:0000313" key="2">
    <source>
        <dbReference type="EMBL" id="AND43095.1"/>
    </source>
</evidence>
<evidence type="ECO:0008006" key="4">
    <source>
        <dbReference type="Google" id="ProtNLM"/>
    </source>
</evidence>
<organism evidence="2 3">
    <name type="scientific">Cytobacillus oceanisediminis 2691</name>
    <dbReference type="NCBI Taxonomy" id="1196031"/>
    <lineage>
        <taxon>Bacteria</taxon>
        <taxon>Bacillati</taxon>
        <taxon>Bacillota</taxon>
        <taxon>Bacilli</taxon>
        <taxon>Bacillales</taxon>
        <taxon>Bacillaceae</taxon>
        <taxon>Cytobacillus</taxon>
    </lineage>
</organism>
<reference evidence="2 3" key="1">
    <citation type="submission" date="2016-04" db="EMBL/GenBank/DDBJ databases">
        <title>Complete genome sequence of Bacillus oceanisediminis strain 2691.</title>
        <authorList>
            <person name="Jeong H."/>
            <person name="Kim H.J."/>
            <person name="Lee D.-W."/>
        </authorList>
    </citation>
    <scope>NUCLEOTIDE SEQUENCE [LARGE SCALE GENOMIC DNA]</scope>
    <source>
        <strain evidence="2 3">2691</strain>
        <plasmid evidence="3">pbo1</plasmid>
    </source>
</reference>
<protein>
    <recommendedName>
        <fullName evidence="4">PrgI family protein</fullName>
    </recommendedName>
</protein>
<dbReference type="AlphaFoldDB" id="A0A161JGC2"/>